<dbReference type="PANTHER" id="PTHR42470">
    <property type="entry name" value="VAST DOMAIN-CONTAINING PROTEIN"/>
    <property type="match status" value="1"/>
</dbReference>
<feature type="domain" description="DUF7924" evidence="2">
    <location>
        <begin position="361"/>
        <end position="495"/>
    </location>
</feature>
<organism evidence="3 4">
    <name type="scientific">Paracoccidioides brasiliensis (strain Pb18)</name>
    <dbReference type="NCBI Taxonomy" id="502780"/>
    <lineage>
        <taxon>Eukaryota</taxon>
        <taxon>Fungi</taxon>
        <taxon>Dikarya</taxon>
        <taxon>Ascomycota</taxon>
        <taxon>Pezizomycotina</taxon>
        <taxon>Eurotiomycetes</taxon>
        <taxon>Eurotiomycetidae</taxon>
        <taxon>Onygenales</taxon>
        <taxon>Ajellomycetaceae</taxon>
        <taxon>Paracoccidioides</taxon>
    </lineage>
</organism>
<sequence length="561" mass="64536">MAPRQAKHYKRRRQQPSTLQIKRNVSRPQGIRKEVQSLCRKRDRSYEQGTIPTSRSPLPASCPPIKTQNHLKFQVNDQQRKRACDTGEPCGHHVKRLDKRQRTLNSAGEDAVNGTTEPTNADLPLVAQTVDPDHKRQYPEPKHFPDNSNPPSKRPRTDIKFTEYWALHEYEWPKEPLGPDPMEYFIARSKTPSLRRTKSNGSLNTASETSSREAKSRPYTDKNYDTYLETNGCFMYDHDDGIDGDSRSVCHQILSANPEVPKETVFQEGVFETRVEGCKGKMRLELFTLLRVQLISVGSHSRIWLSVWMKVGRARFLLINLNNYHELYSLYKLRSLRDPHNFDYHGRSRIMLWVSPGRLFGDTSFFMSTAFMNFPFMTAEVKCGKAALYIADRQNAHSMTLSVRVVVKLFRLVKREKELHQQILAFSISHDHRMARTYGHYPVTDRKKTTYYRLSIHEFSSAAPDGREKWTPYKFVMGVYNDWVPFHFRCLCSAIDELPEVNFEVSQQSEPSFSESTGLSQEIEGVHVQDSSFTSILGEETRPTPHLTGCSLACSSSNAGK</sequence>
<feature type="compositionally biased region" description="Polar residues" evidence="1">
    <location>
        <begin position="199"/>
        <end position="209"/>
    </location>
</feature>
<accession>C1GAX7</accession>
<feature type="compositionally biased region" description="Basic and acidic residues" evidence="1">
    <location>
        <begin position="210"/>
        <end position="220"/>
    </location>
</feature>
<gene>
    <name evidence="3" type="ORF">PADG_04413</name>
</gene>
<feature type="compositionally biased region" description="Basic and acidic residues" evidence="1">
    <location>
        <begin position="131"/>
        <end position="145"/>
    </location>
</feature>
<proteinExistence type="predicted"/>
<dbReference type="Proteomes" id="UP000001628">
    <property type="component" value="Unassembled WGS sequence"/>
</dbReference>
<dbReference type="InterPro" id="IPR057684">
    <property type="entry name" value="DUF7924"/>
</dbReference>
<feature type="compositionally biased region" description="Basic residues" evidence="1">
    <location>
        <begin position="1"/>
        <end position="14"/>
    </location>
</feature>
<evidence type="ECO:0000313" key="3">
    <source>
        <dbReference type="EMBL" id="EEH48329.2"/>
    </source>
</evidence>
<dbReference type="AlphaFoldDB" id="C1GAX7"/>
<dbReference type="InParanoid" id="C1GAX7"/>
<evidence type="ECO:0000259" key="2">
    <source>
        <dbReference type="Pfam" id="PF25545"/>
    </source>
</evidence>
<dbReference type="GeneID" id="22583540"/>
<evidence type="ECO:0000256" key="1">
    <source>
        <dbReference type="SAM" id="MobiDB-lite"/>
    </source>
</evidence>
<dbReference type="HOGENOM" id="CLU_025457_2_1_1"/>
<dbReference type="eggNOG" id="ENOG502SK65">
    <property type="taxonomic scope" value="Eukaryota"/>
</dbReference>
<dbReference type="Pfam" id="PF25545">
    <property type="entry name" value="DUF7924"/>
    <property type="match status" value="1"/>
</dbReference>
<feature type="compositionally biased region" description="Polar residues" evidence="1">
    <location>
        <begin position="47"/>
        <end position="56"/>
    </location>
</feature>
<feature type="region of interest" description="Disordered" evidence="1">
    <location>
        <begin position="1"/>
        <end position="62"/>
    </location>
</feature>
<dbReference type="RefSeq" id="XP_010759455.1">
    <property type="nucleotide sequence ID" value="XM_010761153.1"/>
</dbReference>
<evidence type="ECO:0000313" key="4">
    <source>
        <dbReference type="Proteomes" id="UP000001628"/>
    </source>
</evidence>
<feature type="region of interest" description="Disordered" evidence="1">
    <location>
        <begin position="103"/>
        <end position="156"/>
    </location>
</feature>
<dbReference type="EMBL" id="KN275960">
    <property type="protein sequence ID" value="EEH48329.2"/>
    <property type="molecule type" value="Genomic_DNA"/>
</dbReference>
<name>C1GAX7_PARBD</name>
<dbReference type="OMA" id="EKWTCYK"/>
<keyword evidence="4" id="KW-1185">Reference proteome</keyword>
<dbReference type="VEuPathDB" id="FungiDB:PADG_04413"/>
<dbReference type="KEGG" id="pbn:PADG_04413"/>
<protein>
    <recommendedName>
        <fullName evidence="2">DUF7924 domain-containing protein</fullName>
    </recommendedName>
</protein>
<dbReference type="PANTHER" id="PTHR42470:SF2">
    <property type="match status" value="1"/>
</dbReference>
<feature type="region of interest" description="Disordered" evidence="1">
    <location>
        <begin position="193"/>
        <end position="220"/>
    </location>
</feature>
<reference evidence="3 4" key="1">
    <citation type="journal article" date="2011" name="PLoS Genet.">
        <title>Comparative genomic analysis of human fungal pathogens causing paracoccidioidomycosis.</title>
        <authorList>
            <person name="Desjardins C.A."/>
            <person name="Champion M.D."/>
            <person name="Holder J.W."/>
            <person name="Muszewska A."/>
            <person name="Goldberg J."/>
            <person name="Bailao A.M."/>
            <person name="Brigido M.M."/>
            <person name="Ferreira M.E."/>
            <person name="Garcia A.M."/>
            <person name="Grynberg M."/>
            <person name="Gujja S."/>
            <person name="Heiman D.I."/>
            <person name="Henn M.R."/>
            <person name="Kodira C.D."/>
            <person name="Leon-Narvaez H."/>
            <person name="Longo L.V."/>
            <person name="Ma L.J."/>
            <person name="Malavazi I."/>
            <person name="Matsuo A.L."/>
            <person name="Morais F.V."/>
            <person name="Pereira M."/>
            <person name="Rodriguez-Brito S."/>
            <person name="Sakthikumar S."/>
            <person name="Salem-Izacc S.M."/>
            <person name="Sykes S.M."/>
            <person name="Teixeira M.M."/>
            <person name="Vallejo M.C."/>
            <person name="Walter M.E."/>
            <person name="Yandava C."/>
            <person name="Young S."/>
            <person name="Zeng Q."/>
            <person name="Zucker J."/>
            <person name="Felipe M.S."/>
            <person name="Goldman G.H."/>
            <person name="Haas B.J."/>
            <person name="McEwen J.G."/>
            <person name="Nino-Vega G."/>
            <person name="Puccia R."/>
            <person name="San-Blas G."/>
            <person name="Soares C.M."/>
            <person name="Birren B.W."/>
            <person name="Cuomo C.A."/>
        </authorList>
    </citation>
    <scope>NUCLEOTIDE SEQUENCE [LARGE SCALE GENOMIC DNA]</scope>
    <source>
        <strain evidence="3 4">Pb18</strain>
    </source>
</reference>
<dbReference type="OrthoDB" id="5400850at2759"/>
<feature type="compositionally biased region" description="Polar residues" evidence="1">
    <location>
        <begin position="15"/>
        <end position="27"/>
    </location>
</feature>